<reference evidence="9" key="1">
    <citation type="submission" date="2021-01" db="EMBL/GenBank/DDBJ databases">
        <title>Novel species in genus Nocardioides.</title>
        <authorList>
            <person name="Zhang G."/>
        </authorList>
    </citation>
    <scope>NUCLEOTIDE SEQUENCE</scope>
    <source>
        <strain evidence="9">Zg-536</strain>
    </source>
</reference>
<comment type="subcellular location">
    <subcellularLocation>
        <location evidence="1">Cell membrane</location>
        <topology evidence="1">Multi-pass membrane protein</topology>
    </subcellularLocation>
</comment>
<keyword evidence="6 8" id="KW-1133">Transmembrane helix</keyword>
<feature type="transmembrane region" description="Helical" evidence="8">
    <location>
        <begin position="309"/>
        <end position="329"/>
    </location>
</feature>
<dbReference type="InterPro" id="IPR037294">
    <property type="entry name" value="ABC_BtuC-like"/>
</dbReference>
<feature type="transmembrane region" description="Helical" evidence="8">
    <location>
        <begin position="128"/>
        <end position="147"/>
    </location>
</feature>
<comment type="caution">
    <text evidence="9">The sequence shown here is derived from an EMBL/GenBank/DDBJ whole genome shotgun (WGS) entry which is preliminary data.</text>
</comment>
<dbReference type="GO" id="GO:0022857">
    <property type="term" value="F:transmembrane transporter activity"/>
    <property type="evidence" value="ECO:0007669"/>
    <property type="project" value="InterPro"/>
</dbReference>
<feature type="transmembrane region" description="Helical" evidence="8">
    <location>
        <begin position="203"/>
        <end position="224"/>
    </location>
</feature>
<proteinExistence type="inferred from homology"/>
<protein>
    <submittedName>
        <fullName evidence="9">Iron ABC transporter permease</fullName>
    </submittedName>
</protein>
<dbReference type="InterPro" id="IPR000522">
    <property type="entry name" value="ABC_transptr_permease_BtuC"/>
</dbReference>
<feature type="transmembrane region" description="Helical" evidence="8">
    <location>
        <begin position="244"/>
        <end position="267"/>
    </location>
</feature>
<organism evidence="9 10">
    <name type="scientific">Nocardioides faecalis</name>
    <dbReference type="NCBI Taxonomy" id="2803858"/>
    <lineage>
        <taxon>Bacteria</taxon>
        <taxon>Bacillati</taxon>
        <taxon>Actinomycetota</taxon>
        <taxon>Actinomycetes</taxon>
        <taxon>Propionibacteriales</taxon>
        <taxon>Nocardioidaceae</taxon>
        <taxon>Nocardioides</taxon>
    </lineage>
</organism>
<dbReference type="EMBL" id="JAERTX010000001">
    <property type="protein sequence ID" value="MBM9458584.1"/>
    <property type="molecule type" value="Genomic_DNA"/>
</dbReference>
<keyword evidence="10" id="KW-1185">Reference proteome</keyword>
<keyword evidence="4" id="KW-1003">Cell membrane</keyword>
<gene>
    <name evidence="9" type="ORF">JK386_01575</name>
</gene>
<evidence type="ECO:0000256" key="4">
    <source>
        <dbReference type="ARBA" id="ARBA00022475"/>
    </source>
</evidence>
<feature type="transmembrane region" description="Helical" evidence="8">
    <location>
        <begin position="50"/>
        <end position="66"/>
    </location>
</feature>
<comment type="similarity">
    <text evidence="2">Belongs to the binding-protein-dependent transport system permease family. FecCD subfamily.</text>
</comment>
<dbReference type="Pfam" id="PF01032">
    <property type="entry name" value="FecCD"/>
    <property type="match status" value="1"/>
</dbReference>
<dbReference type="Gene3D" id="1.10.3470.10">
    <property type="entry name" value="ABC transporter involved in vitamin B12 uptake, BtuC"/>
    <property type="match status" value="1"/>
</dbReference>
<feature type="transmembrane region" description="Helical" evidence="8">
    <location>
        <begin position="153"/>
        <end position="173"/>
    </location>
</feature>
<dbReference type="AlphaFoldDB" id="A0A938Y7E2"/>
<evidence type="ECO:0000256" key="2">
    <source>
        <dbReference type="ARBA" id="ARBA00007935"/>
    </source>
</evidence>
<feature type="transmembrane region" description="Helical" evidence="8">
    <location>
        <begin position="103"/>
        <end position="121"/>
    </location>
</feature>
<name>A0A938Y7E2_9ACTN</name>
<feature type="transmembrane region" description="Helical" evidence="8">
    <location>
        <begin position="279"/>
        <end position="297"/>
    </location>
</feature>
<dbReference type="GO" id="GO:0005886">
    <property type="term" value="C:plasma membrane"/>
    <property type="evidence" value="ECO:0007669"/>
    <property type="project" value="UniProtKB-SubCell"/>
</dbReference>
<evidence type="ECO:0000256" key="6">
    <source>
        <dbReference type="ARBA" id="ARBA00022989"/>
    </source>
</evidence>
<evidence type="ECO:0000256" key="7">
    <source>
        <dbReference type="ARBA" id="ARBA00023136"/>
    </source>
</evidence>
<evidence type="ECO:0000313" key="9">
    <source>
        <dbReference type="EMBL" id="MBM9458584.1"/>
    </source>
</evidence>
<dbReference type="SUPFAM" id="SSF81345">
    <property type="entry name" value="ABC transporter involved in vitamin B12 uptake, BtuC"/>
    <property type="match status" value="1"/>
</dbReference>
<accession>A0A938Y7E2</accession>
<dbReference type="PANTHER" id="PTHR30472:SF24">
    <property type="entry name" value="FERRIC ENTEROBACTIN TRANSPORT SYSTEM PERMEASE PROTEIN FEPG"/>
    <property type="match status" value="1"/>
</dbReference>
<keyword evidence="3" id="KW-0813">Transport</keyword>
<keyword evidence="7 8" id="KW-0472">Membrane</keyword>
<evidence type="ECO:0000256" key="1">
    <source>
        <dbReference type="ARBA" id="ARBA00004651"/>
    </source>
</evidence>
<feature type="transmembrane region" description="Helical" evidence="8">
    <location>
        <begin position="73"/>
        <end position="91"/>
    </location>
</feature>
<evidence type="ECO:0000313" key="10">
    <source>
        <dbReference type="Proteomes" id="UP000663791"/>
    </source>
</evidence>
<evidence type="ECO:0000256" key="3">
    <source>
        <dbReference type="ARBA" id="ARBA00022448"/>
    </source>
</evidence>
<evidence type="ECO:0000256" key="5">
    <source>
        <dbReference type="ARBA" id="ARBA00022692"/>
    </source>
</evidence>
<dbReference type="Proteomes" id="UP000663791">
    <property type="component" value="Unassembled WGS sequence"/>
</dbReference>
<dbReference type="GO" id="GO:0033214">
    <property type="term" value="P:siderophore-iron import into cell"/>
    <property type="evidence" value="ECO:0007669"/>
    <property type="project" value="TreeGrafter"/>
</dbReference>
<sequence>MDASAVVHRARLRPRRRHALVLGALGVALLGAFAANVLLGDYTYTVPDFFRILFGADIPVASYLLMESKLPRAVLAVLVGLSFGAGGAIFQATLRNPLASPDLVGVSMGASAAAVWGVLIAGWQGPRISLLAVAGALLAAAVVRAVGGRAGTQRIVLVGVVLTFALSSVVHYLMSRASLFDVQVALQWLAGSLQAADWQRVRIVALCLLLTLPVLVVLAPTLRAAQLGDELATALGTRRHAPDLLLAAAVVLVAVAVAAAGPIAFLGFMSGPIARALNAGRHTVVGAALVGAVLVLVGDYVGRYLIGDVNVPVGLVTGAAGAPFLLWLLSRGAAGKAAA</sequence>
<keyword evidence="5 8" id="KW-0812">Transmembrane</keyword>
<dbReference type="PANTHER" id="PTHR30472">
    <property type="entry name" value="FERRIC ENTEROBACTIN TRANSPORT SYSTEM PERMEASE PROTEIN"/>
    <property type="match status" value="1"/>
</dbReference>
<evidence type="ECO:0000256" key="8">
    <source>
        <dbReference type="SAM" id="Phobius"/>
    </source>
</evidence>